<dbReference type="KEGG" id="cmic:caldi_34040"/>
<gene>
    <name evidence="10" type="primary">acs</name>
    <name evidence="10" type="ORF">caldi_34040</name>
</gene>
<dbReference type="InterPro" id="IPR000873">
    <property type="entry name" value="AMP-dep_synth/lig_dom"/>
</dbReference>
<reference evidence="10" key="1">
    <citation type="submission" date="2022-03" db="EMBL/GenBank/DDBJ databases">
        <title>Complete genome sequence of Caldinitratiruptor microaerophilus.</title>
        <authorList>
            <person name="Mukaiyama R."/>
            <person name="Nishiyama T."/>
            <person name="Ueda K."/>
        </authorList>
    </citation>
    <scope>NUCLEOTIDE SEQUENCE</scope>
    <source>
        <strain evidence="10">JCM 16183</strain>
    </source>
</reference>
<dbReference type="Pfam" id="PF00501">
    <property type="entry name" value="AMP-binding"/>
    <property type="match status" value="1"/>
</dbReference>
<dbReference type="Gene3D" id="3.40.50.12780">
    <property type="entry name" value="N-terminal domain of ligase-like"/>
    <property type="match status" value="1"/>
</dbReference>
<keyword evidence="5" id="KW-0067">ATP-binding</keyword>
<evidence type="ECO:0000259" key="8">
    <source>
        <dbReference type="Pfam" id="PF13193"/>
    </source>
</evidence>
<dbReference type="AlphaFoldDB" id="A0AA35GBG8"/>
<dbReference type="Pfam" id="PF13193">
    <property type="entry name" value="AMP-binding_C"/>
    <property type="match status" value="1"/>
</dbReference>
<evidence type="ECO:0000256" key="4">
    <source>
        <dbReference type="ARBA" id="ARBA00022741"/>
    </source>
</evidence>
<dbReference type="InterPro" id="IPR045851">
    <property type="entry name" value="AMP-bd_C_sf"/>
</dbReference>
<protein>
    <recommendedName>
        <fullName evidence="2">acetate--CoA ligase</fullName>
        <ecNumber evidence="2">6.2.1.1</ecNumber>
    </recommendedName>
</protein>
<dbReference type="RefSeq" id="WP_264842905.1">
    <property type="nucleotide sequence ID" value="NZ_AP025628.1"/>
</dbReference>
<dbReference type="NCBIfam" id="NF001208">
    <property type="entry name" value="PRK00174.1"/>
    <property type="match status" value="1"/>
</dbReference>
<dbReference type="GO" id="GO:0003987">
    <property type="term" value="F:acetate-CoA ligase activity"/>
    <property type="evidence" value="ECO:0007669"/>
    <property type="project" value="UniProtKB-EC"/>
</dbReference>
<keyword evidence="4" id="KW-0547">Nucleotide-binding</keyword>
<dbReference type="GO" id="GO:0006085">
    <property type="term" value="P:acetyl-CoA biosynthetic process"/>
    <property type="evidence" value="ECO:0007669"/>
    <property type="project" value="TreeGrafter"/>
</dbReference>
<dbReference type="GO" id="GO:0005524">
    <property type="term" value="F:ATP binding"/>
    <property type="evidence" value="ECO:0007669"/>
    <property type="project" value="UniProtKB-KW"/>
</dbReference>
<dbReference type="PANTHER" id="PTHR24095:SF14">
    <property type="entry name" value="ACETYL-COENZYME A SYNTHETASE 1"/>
    <property type="match status" value="1"/>
</dbReference>
<dbReference type="PANTHER" id="PTHR24095">
    <property type="entry name" value="ACETYL-COENZYME A SYNTHETASE"/>
    <property type="match status" value="1"/>
</dbReference>
<comment type="similarity">
    <text evidence="1">Belongs to the ATP-dependent AMP-binding enzyme family.</text>
</comment>
<feature type="domain" description="Acetyl-coenzyme A synthetase N-terminal" evidence="9">
    <location>
        <begin position="38"/>
        <end position="95"/>
    </location>
</feature>
<accession>A0AA35GBG8</accession>
<evidence type="ECO:0000256" key="3">
    <source>
        <dbReference type="ARBA" id="ARBA00022598"/>
    </source>
</evidence>
<dbReference type="SUPFAM" id="SSF56801">
    <property type="entry name" value="Acetyl-CoA synthetase-like"/>
    <property type="match status" value="1"/>
</dbReference>
<sequence>MPDFDSAAPGDVVWRPTPEQILSSNLYRFMARHGIATYDELLRRSVDDIEWFWDAVVRDLGIAWYRPYERVLDTSRGIPWARWFVGGQLNLANDCVDKHVGTRRRNQVAVIWEGEEGAVRKLTYRDLYVESNRLAHGLRRLGIGRGDRVGLLLPMIPETVIAILAVAKVGAIFTPIFSGFAPQAVTTRLQDSEARLLITADGFYRRGQPVAMKEAADEAAAASPSVEHVLVVRRLGISVPWHEGRDVAWDELVAGQPGEYPTAWMDAEDPFMLIYTSGTTGKPKGAVHVHAGFPLKATQDIAHAFDLKEPDILFWFTDIGWMMGPWLIFGTLMLGSTMLLYDGAPDHPGPDRLWSLVERHGVTHLGLSPTVIRALMAHGEAPVRRHDLSSLRVLGSTGEPWNPDPYMWYFRHVGGGRCPIINYSGGTEISGGIVGATVLQPLKPTSFTGPIPGMAADVVDDEGRPVRGRVGELVIRKPWPGMTRGFWRDPGRYLQTYWSRWPDVWVHGDWASIDEDGFWYIHGRSDDTIKIAGKRVGPAEIESALVAHPAVAEAAAIGVPHPVKGEGVVAFVILRPGHEPSEELRQALKEQVAAQLGKALRPEDVKFVTQLPKTRNAKIMRRVIRARYLGQSPGDLSALENPEAVEEIGRAR</sequence>
<feature type="domain" description="AMP-dependent synthetase/ligase" evidence="7">
    <location>
        <begin position="102"/>
        <end position="487"/>
    </location>
</feature>
<evidence type="ECO:0000313" key="10">
    <source>
        <dbReference type="EMBL" id="BDG62314.1"/>
    </source>
</evidence>
<evidence type="ECO:0000256" key="2">
    <source>
        <dbReference type="ARBA" id="ARBA00013275"/>
    </source>
</evidence>
<evidence type="ECO:0000256" key="1">
    <source>
        <dbReference type="ARBA" id="ARBA00006432"/>
    </source>
</evidence>
<dbReference type="InterPro" id="IPR042099">
    <property type="entry name" value="ANL_N_sf"/>
</dbReference>
<dbReference type="Proteomes" id="UP001163687">
    <property type="component" value="Chromosome"/>
</dbReference>
<dbReference type="InterPro" id="IPR025110">
    <property type="entry name" value="AMP-bd_C"/>
</dbReference>
<organism evidence="10 11">
    <name type="scientific">Caldinitratiruptor microaerophilus</name>
    <dbReference type="NCBI Taxonomy" id="671077"/>
    <lineage>
        <taxon>Bacteria</taxon>
        <taxon>Bacillati</taxon>
        <taxon>Bacillota</taxon>
        <taxon>Clostridia</taxon>
        <taxon>Eubacteriales</taxon>
        <taxon>Symbiobacteriaceae</taxon>
        <taxon>Caldinitratiruptor</taxon>
    </lineage>
</organism>
<keyword evidence="3" id="KW-0436">Ligase</keyword>
<evidence type="ECO:0000256" key="5">
    <source>
        <dbReference type="ARBA" id="ARBA00022840"/>
    </source>
</evidence>
<dbReference type="EMBL" id="AP025628">
    <property type="protein sequence ID" value="BDG62314.1"/>
    <property type="molecule type" value="Genomic_DNA"/>
</dbReference>
<dbReference type="InterPro" id="IPR032387">
    <property type="entry name" value="ACAS_N"/>
</dbReference>
<keyword evidence="11" id="KW-1185">Reference proteome</keyword>
<dbReference type="Gene3D" id="3.30.300.30">
    <property type="match status" value="1"/>
</dbReference>
<name>A0AA35GBG8_9FIRM</name>
<evidence type="ECO:0000313" key="11">
    <source>
        <dbReference type="Proteomes" id="UP001163687"/>
    </source>
</evidence>
<feature type="domain" description="AMP-binding enzyme C-terminal" evidence="8">
    <location>
        <begin position="540"/>
        <end position="618"/>
    </location>
</feature>
<evidence type="ECO:0000259" key="9">
    <source>
        <dbReference type="Pfam" id="PF16177"/>
    </source>
</evidence>
<proteinExistence type="inferred from homology"/>
<dbReference type="EC" id="6.2.1.1" evidence="2"/>
<keyword evidence="6" id="KW-0007">Acetylation</keyword>
<dbReference type="Pfam" id="PF16177">
    <property type="entry name" value="ACAS_N"/>
    <property type="match status" value="1"/>
</dbReference>
<dbReference type="InterPro" id="IPR020845">
    <property type="entry name" value="AMP-binding_CS"/>
</dbReference>
<evidence type="ECO:0000259" key="7">
    <source>
        <dbReference type="Pfam" id="PF00501"/>
    </source>
</evidence>
<dbReference type="PROSITE" id="PS00455">
    <property type="entry name" value="AMP_BINDING"/>
    <property type="match status" value="1"/>
</dbReference>
<evidence type="ECO:0000256" key="6">
    <source>
        <dbReference type="ARBA" id="ARBA00022990"/>
    </source>
</evidence>